<dbReference type="InterPro" id="IPR013783">
    <property type="entry name" value="Ig-like_fold"/>
</dbReference>
<dbReference type="SUPFAM" id="SSF49265">
    <property type="entry name" value="Fibronectin type III"/>
    <property type="match status" value="1"/>
</dbReference>
<dbReference type="InterPro" id="IPR050964">
    <property type="entry name" value="Striated_Muscle_Regulatory"/>
</dbReference>
<dbReference type="CDD" id="cd00063">
    <property type="entry name" value="FN3"/>
    <property type="match status" value="1"/>
</dbReference>
<dbReference type="PRINTS" id="PR00014">
    <property type="entry name" value="FNTYPEIII"/>
</dbReference>
<proteinExistence type="predicted"/>
<dbReference type="PANTHER" id="PTHR13817">
    <property type="entry name" value="TITIN"/>
    <property type="match status" value="1"/>
</dbReference>
<evidence type="ECO:0000313" key="3">
    <source>
        <dbReference type="EMBL" id="CEK58132.1"/>
    </source>
</evidence>
<evidence type="ECO:0000259" key="2">
    <source>
        <dbReference type="PROSITE" id="PS50853"/>
    </source>
</evidence>
<keyword evidence="1" id="KW-0677">Repeat</keyword>
<gene>
    <name evidence="3" type="primary">ORF32090</name>
</gene>
<dbReference type="InterPro" id="IPR003961">
    <property type="entry name" value="FN3_dom"/>
</dbReference>
<protein>
    <recommendedName>
        <fullName evidence="2">Fibronectin type-III domain-containing protein</fullName>
    </recommendedName>
</protein>
<dbReference type="PANTHER" id="PTHR13817:SF166">
    <property type="entry name" value="NEURONAL IGCAM-RELATED"/>
    <property type="match status" value="1"/>
</dbReference>
<dbReference type="SMART" id="SM00060">
    <property type="entry name" value="FN3"/>
    <property type="match status" value="1"/>
</dbReference>
<dbReference type="Gene3D" id="2.60.40.10">
    <property type="entry name" value="Immunoglobulins"/>
    <property type="match status" value="1"/>
</dbReference>
<feature type="non-terminal residue" evidence="3">
    <location>
        <position position="106"/>
    </location>
</feature>
<sequence length="106" mass="11756">LRMAAMTINGTGVYSPWIECSLSSTFEKPGPPQNLSVTEAETSLTLQWKPPQFTGSSVDGYIVGYGRFIPELFRQILNVSQTTCIIKSLKPDTEYITSVRAFNYIG</sequence>
<accession>A0A0B6YPQ2</accession>
<reference evidence="3" key="1">
    <citation type="submission" date="2014-12" db="EMBL/GenBank/DDBJ databases">
        <title>Insight into the proteome of Arion vulgaris.</title>
        <authorList>
            <person name="Aradska J."/>
            <person name="Bulat T."/>
            <person name="Smidak R."/>
            <person name="Sarate P."/>
            <person name="Gangsoo J."/>
            <person name="Sialana F."/>
            <person name="Bilban M."/>
            <person name="Lubec G."/>
        </authorList>
    </citation>
    <scope>NUCLEOTIDE SEQUENCE</scope>
    <source>
        <tissue evidence="3">Skin</tissue>
    </source>
</reference>
<dbReference type="InterPro" id="IPR036116">
    <property type="entry name" value="FN3_sf"/>
</dbReference>
<dbReference type="Pfam" id="PF00041">
    <property type="entry name" value="fn3"/>
    <property type="match status" value="1"/>
</dbReference>
<feature type="domain" description="Fibronectin type-III" evidence="2">
    <location>
        <begin position="28"/>
        <end position="106"/>
    </location>
</feature>
<dbReference type="EMBL" id="HACG01011267">
    <property type="protein sequence ID" value="CEK58132.1"/>
    <property type="molecule type" value="Transcribed_RNA"/>
</dbReference>
<evidence type="ECO:0000256" key="1">
    <source>
        <dbReference type="ARBA" id="ARBA00022737"/>
    </source>
</evidence>
<feature type="non-terminal residue" evidence="3">
    <location>
        <position position="1"/>
    </location>
</feature>
<name>A0A0B6YPQ2_9EUPU</name>
<organism evidence="3">
    <name type="scientific">Arion vulgaris</name>
    <dbReference type="NCBI Taxonomy" id="1028688"/>
    <lineage>
        <taxon>Eukaryota</taxon>
        <taxon>Metazoa</taxon>
        <taxon>Spiralia</taxon>
        <taxon>Lophotrochozoa</taxon>
        <taxon>Mollusca</taxon>
        <taxon>Gastropoda</taxon>
        <taxon>Heterobranchia</taxon>
        <taxon>Euthyneura</taxon>
        <taxon>Panpulmonata</taxon>
        <taxon>Eupulmonata</taxon>
        <taxon>Stylommatophora</taxon>
        <taxon>Helicina</taxon>
        <taxon>Arionoidea</taxon>
        <taxon>Arionidae</taxon>
        <taxon>Arion</taxon>
    </lineage>
</organism>
<dbReference type="PROSITE" id="PS50853">
    <property type="entry name" value="FN3"/>
    <property type="match status" value="1"/>
</dbReference>
<dbReference type="AlphaFoldDB" id="A0A0B6YPQ2"/>